<dbReference type="PATRIC" id="fig|451.8.peg.1991"/>
<keyword evidence="1" id="KW-0472">Membrane</keyword>
<accession>A0A098GHH7</accession>
<reference evidence="3 5" key="3">
    <citation type="submission" date="2016-10" db="EMBL/GenBank/DDBJ databases">
        <authorList>
            <person name="Varghese N."/>
            <person name="Submissions S."/>
        </authorList>
    </citation>
    <scope>NUCLEOTIDE SEQUENCE [LARGE SCALE GENOMIC DNA]</scope>
    <source>
        <strain evidence="3 5">ATCC 33218</strain>
    </source>
</reference>
<dbReference type="EMBL" id="FMVN01000014">
    <property type="protein sequence ID" value="SCY69190.1"/>
    <property type="molecule type" value="Genomic_DNA"/>
</dbReference>
<dbReference type="HOGENOM" id="CLU_581277_0_0_6"/>
<dbReference type="RefSeq" id="WP_143001036.1">
    <property type="nucleotide sequence ID" value="NZ_JABTVM010000001.1"/>
</dbReference>
<keyword evidence="1" id="KW-1133">Transmembrane helix</keyword>
<sequence>MSFPDKNGNLFTAVRRLQKYLHASPCKGEEKFIRILLHGKQASMKVNFDGLTKQMHRPDIHELIQIKKNISEIIHSTNNSTAFINCLNKVEKDIDAVIHYFKQIRNKNGLFTPQRFKTFNELYSDTENSFLGKIILPLHQSMDFRLGNLPGACAGYVLEWIRCLLLNKNPFGINPTNPPFFKPLKYSLSTNKYISLNHTIPVNLNIFELQNTHYDLGKLSKRINNETAKSFEIKSEVVVSERFFYRTEMVAQDIIKNLTEFPSCYFNLSMSNLSAGHAMGFGKDENGSYHFIDANSGWYLFADKDNFQKWLSYYFKKMGYDQRYCSYEIISYALLKSESKKVILNSIIKSLGSVFYEIFLVFAIFINYLYQKVKLLVNFVHTGEEFNKEMEEIACHSPVQEPTKDDNYPVEEKILKNASSSSSLDGLLDLSSREIEQKKEQMKMNPPIWQQWSLQQPITEDDELLQLKPR</sequence>
<gene>
    <name evidence="2" type="ORF">LMI_1638</name>
    <name evidence="3" type="ORF">SAMN02982997_02507</name>
</gene>
<protein>
    <recommendedName>
        <fullName evidence="6">Peptidase C58 YopT-type domain-containing protein</fullName>
    </recommendedName>
</protein>
<proteinExistence type="predicted"/>
<dbReference type="Proteomes" id="UP000182998">
    <property type="component" value="Unassembled WGS sequence"/>
</dbReference>
<reference evidence="4" key="2">
    <citation type="submission" date="2014-09" db="EMBL/GenBank/DDBJ databases">
        <authorList>
            <person name="Gomez-Valero L."/>
        </authorList>
    </citation>
    <scope>NUCLEOTIDE SEQUENCE [LARGE SCALE GENOMIC DNA]</scope>
    <source>
        <strain evidence="4">ATCC33218</strain>
    </source>
</reference>
<evidence type="ECO:0008006" key="6">
    <source>
        <dbReference type="Google" id="ProtNLM"/>
    </source>
</evidence>
<evidence type="ECO:0000256" key="1">
    <source>
        <dbReference type="SAM" id="Phobius"/>
    </source>
</evidence>
<evidence type="ECO:0000313" key="4">
    <source>
        <dbReference type="Proteomes" id="UP000032414"/>
    </source>
</evidence>
<dbReference type="AlphaFoldDB" id="A0A098GHH7"/>
<name>A0A098GHH7_LEGMI</name>
<evidence type="ECO:0000313" key="3">
    <source>
        <dbReference type="EMBL" id="SCY69190.1"/>
    </source>
</evidence>
<organism evidence="2 4">
    <name type="scientific">Legionella micdadei</name>
    <name type="common">Tatlockia micdadei</name>
    <dbReference type="NCBI Taxonomy" id="451"/>
    <lineage>
        <taxon>Bacteria</taxon>
        <taxon>Pseudomonadati</taxon>
        <taxon>Pseudomonadota</taxon>
        <taxon>Gammaproteobacteria</taxon>
        <taxon>Legionellales</taxon>
        <taxon>Legionellaceae</taxon>
        <taxon>Legionella</taxon>
    </lineage>
</organism>
<evidence type="ECO:0000313" key="2">
    <source>
        <dbReference type="EMBL" id="CEG60936.1"/>
    </source>
</evidence>
<feature type="transmembrane region" description="Helical" evidence="1">
    <location>
        <begin position="350"/>
        <end position="370"/>
    </location>
</feature>
<evidence type="ECO:0000313" key="5">
    <source>
        <dbReference type="Proteomes" id="UP000182998"/>
    </source>
</evidence>
<dbReference type="EMBL" id="LN614830">
    <property type="protein sequence ID" value="CEG60936.1"/>
    <property type="molecule type" value="Genomic_DNA"/>
</dbReference>
<dbReference type="Proteomes" id="UP000032414">
    <property type="component" value="Chromosome I"/>
</dbReference>
<reference evidence="2" key="1">
    <citation type="submission" date="2014-09" db="EMBL/GenBank/DDBJ databases">
        <authorList>
            <person name="GOMEZ-VALERO Laura"/>
        </authorList>
    </citation>
    <scope>NUCLEOTIDE SEQUENCE</scope>
    <source>
        <strain evidence="2">ATCC33218</strain>
    </source>
</reference>
<keyword evidence="1" id="KW-0812">Transmembrane</keyword>
<dbReference type="KEGG" id="tmc:LMI_1638"/>
<keyword evidence="5" id="KW-1185">Reference proteome</keyword>